<feature type="transmembrane region" description="Helical" evidence="5">
    <location>
        <begin position="62"/>
        <end position="86"/>
    </location>
</feature>
<dbReference type="AlphaFoldDB" id="A0A0P6XKJ1"/>
<organism evidence="7 8">
    <name type="scientific">Ornatilinea apprima</name>
    <dbReference type="NCBI Taxonomy" id="1134406"/>
    <lineage>
        <taxon>Bacteria</taxon>
        <taxon>Bacillati</taxon>
        <taxon>Chloroflexota</taxon>
        <taxon>Anaerolineae</taxon>
        <taxon>Anaerolineales</taxon>
        <taxon>Anaerolineaceae</taxon>
        <taxon>Ornatilinea</taxon>
    </lineage>
</organism>
<feature type="domain" description="ABC transmembrane type-1" evidence="6">
    <location>
        <begin position="64"/>
        <end position="258"/>
    </location>
</feature>
<dbReference type="InterPro" id="IPR035906">
    <property type="entry name" value="MetI-like_sf"/>
</dbReference>
<keyword evidence="2 5" id="KW-0812">Transmembrane</keyword>
<evidence type="ECO:0000256" key="4">
    <source>
        <dbReference type="ARBA" id="ARBA00023136"/>
    </source>
</evidence>
<comment type="subcellular location">
    <subcellularLocation>
        <location evidence="5">Cell membrane</location>
        <topology evidence="5">Multi-pass membrane protein</topology>
    </subcellularLocation>
    <subcellularLocation>
        <location evidence="1">Membrane</location>
        <topology evidence="1">Multi-pass membrane protein</topology>
    </subcellularLocation>
</comment>
<dbReference type="EMBL" id="LGCL01000025">
    <property type="protein sequence ID" value="KPL76559.1"/>
    <property type="molecule type" value="Genomic_DNA"/>
</dbReference>
<dbReference type="CDD" id="cd06261">
    <property type="entry name" value="TM_PBP2"/>
    <property type="match status" value="2"/>
</dbReference>
<feature type="transmembrane region" description="Helical" evidence="5">
    <location>
        <begin position="134"/>
        <end position="153"/>
    </location>
</feature>
<dbReference type="RefSeq" id="WP_075063143.1">
    <property type="nucleotide sequence ID" value="NZ_LGCL01000025.1"/>
</dbReference>
<feature type="transmembrane region" description="Helical" evidence="5">
    <location>
        <begin position="331"/>
        <end position="349"/>
    </location>
</feature>
<dbReference type="PANTHER" id="PTHR42744">
    <property type="entry name" value="BINDING-PROTEIN-DEPENDENT TRANSPORT SYSTEMS INNER MEMBRANE COMPONENT"/>
    <property type="match status" value="1"/>
</dbReference>
<keyword evidence="5" id="KW-0813">Transport</keyword>
<evidence type="ECO:0000259" key="6">
    <source>
        <dbReference type="PROSITE" id="PS50928"/>
    </source>
</evidence>
<name>A0A0P6XKJ1_9CHLR</name>
<feature type="transmembrane region" description="Helical" evidence="5">
    <location>
        <begin position="437"/>
        <end position="462"/>
    </location>
</feature>
<dbReference type="OrthoDB" id="9806809at2"/>
<protein>
    <submittedName>
        <fullName evidence="7">ABC transporter permease</fullName>
    </submittedName>
</protein>
<keyword evidence="8" id="KW-1185">Reference proteome</keyword>
<gene>
    <name evidence="7" type="ORF">ADN00_11420</name>
</gene>
<reference evidence="7 8" key="1">
    <citation type="submission" date="2015-07" db="EMBL/GenBank/DDBJ databases">
        <title>Genome sequence of Ornatilinea apprima DSM 23815.</title>
        <authorList>
            <person name="Hemp J."/>
            <person name="Ward L.M."/>
            <person name="Pace L.A."/>
            <person name="Fischer W.W."/>
        </authorList>
    </citation>
    <scope>NUCLEOTIDE SEQUENCE [LARGE SCALE GENOMIC DNA]</scope>
    <source>
        <strain evidence="7 8">P3M-1</strain>
    </source>
</reference>
<feature type="transmembrane region" description="Helical" evidence="5">
    <location>
        <begin position="369"/>
        <end position="396"/>
    </location>
</feature>
<dbReference type="Gene3D" id="1.10.3720.10">
    <property type="entry name" value="MetI-like"/>
    <property type="match status" value="2"/>
</dbReference>
<feature type="transmembrane region" description="Helical" evidence="5">
    <location>
        <begin position="238"/>
        <end position="258"/>
    </location>
</feature>
<comment type="similarity">
    <text evidence="5">Belongs to the binding-protein-dependent transport system permease family.</text>
</comment>
<accession>A0A0P6XKJ1</accession>
<dbReference type="InterPro" id="IPR000515">
    <property type="entry name" value="MetI-like"/>
</dbReference>
<feature type="transmembrane region" description="Helical" evidence="5">
    <location>
        <begin position="541"/>
        <end position="561"/>
    </location>
</feature>
<keyword evidence="4 5" id="KW-0472">Membrane</keyword>
<dbReference type="Proteomes" id="UP000050417">
    <property type="component" value="Unassembled WGS sequence"/>
</dbReference>
<dbReference type="GO" id="GO:0005886">
    <property type="term" value="C:plasma membrane"/>
    <property type="evidence" value="ECO:0007669"/>
    <property type="project" value="UniProtKB-SubCell"/>
</dbReference>
<feature type="transmembrane region" description="Helical" evidence="5">
    <location>
        <begin position="483"/>
        <end position="505"/>
    </location>
</feature>
<dbReference type="PATRIC" id="fig|1134406.4.peg.984"/>
<evidence type="ECO:0000313" key="7">
    <source>
        <dbReference type="EMBL" id="KPL76559.1"/>
    </source>
</evidence>
<dbReference type="PROSITE" id="PS50928">
    <property type="entry name" value="ABC_TM1"/>
    <property type="match status" value="2"/>
</dbReference>
<evidence type="ECO:0000256" key="1">
    <source>
        <dbReference type="ARBA" id="ARBA00004141"/>
    </source>
</evidence>
<feature type="transmembrane region" description="Helical" evidence="5">
    <location>
        <begin position="98"/>
        <end position="122"/>
    </location>
</feature>
<feature type="transmembrane region" description="Helical" evidence="5">
    <location>
        <begin position="174"/>
        <end position="192"/>
    </location>
</feature>
<dbReference type="STRING" id="1134406.ADN00_11420"/>
<evidence type="ECO:0000256" key="2">
    <source>
        <dbReference type="ARBA" id="ARBA00022692"/>
    </source>
</evidence>
<evidence type="ECO:0000256" key="3">
    <source>
        <dbReference type="ARBA" id="ARBA00022989"/>
    </source>
</evidence>
<feature type="transmembrane region" description="Helical" evidence="5">
    <location>
        <begin position="21"/>
        <end position="42"/>
    </location>
</feature>
<dbReference type="SUPFAM" id="SSF161098">
    <property type="entry name" value="MetI-like"/>
    <property type="match status" value="2"/>
</dbReference>
<evidence type="ECO:0000313" key="8">
    <source>
        <dbReference type="Proteomes" id="UP000050417"/>
    </source>
</evidence>
<comment type="caution">
    <text evidence="7">The sequence shown here is derived from an EMBL/GenBank/DDBJ whole genome shotgun (WGS) entry which is preliminary data.</text>
</comment>
<proteinExistence type="inferred from homology"/>
<feature type="domain" description="ABC transmembrane type-1" evidence="6">
    <location>
        <begin position="370"/>
        <end position="560"/>
    </location>
</feature>
<feature type="transmembrane region" description="Helical" evidence="5">
    <location>
        <begin position="408"/>
        <end position="431"/>
    </location>
</feature>
<dbReference type="Pfam" id="PF00528">
    <property type="entry name" value="BPD_transp_1"/>
    <property type="match status" value="2"/>
</dbReference>
<keyword evidence="3 5" id="KW-1133">Transmembrane helix</keyword>
<evidence type="ECO:0000256" key="5">
    <source>
        <dbReference type="RuleBase" id="RU363032"/>
    </source>
</evidence>
<sequence>MIRPQDRIFKTQSSGTKSFTPADALALLVVIALVSIGAWIALNSPASIEGPNISLSPSVLPVYALFSVARMAAAYLLSLVFTLLYGRAAAYHRRAEKVLLPLLDILQSIPILSFLPVVLLSLNAILPEGIASELAAVVLIFTSQAWNMTFAWYQSLTTIPKELKEASTIFRLNTWMQFISLELPFGMISLIWNSMMSWAGGWFFLMAAEIFTVGERDFRLPGLGAYLHEAANQGDLSAIGWGLGVLVLIIVLLDQFVWRPLLAWSDRFKVEMIENDNPPQSWFYEWLHSSWFSLQLSKHILQPLRKRIDTRLQKQPLPVAGSSSEEKKPTFLVSLLRLILIGVIAYGAFRAVELLEMLSLADWLTIGLGVLATFLRVLAALLLALLWTIPVGVAIGTNPRLATVLQPVVQIAASVPATALFPMLLLFLLTLPGGLNIAAVGLMLMGTQWYLLFNVIAGASAIPQDLKYTAKLMGLNGWKRWTTLILPSLFPYLITGAITASGGAWNASIVAEYVQFSGSTYSAKGIGATIAQATATGNYPLLLAATLFMVLVVVVLNRFIWRPLYQTAEDQYRME</sequence>
<dbReference type="PANTHER" id="PTHR42744:SF1">
    <property type="entry name" value="BINDING-PROTEIN-DEPENDENT TRANSPORT SYSTEMS INNER MEMBRANE COMPONENT"/>
    <property type="match status" value="1"/>
</dbReference>
<dbReference type="GO" id="GO:0055085">
    <property type="term" value="P:transmembrane transport"/>
    <property type="evidence" value="ECO:0007669"/>
    <property type="project" value="InterPro"/>
</dbReference>